<proteinExistence type="predicted"/>
<feature type="region of interest" description="Disordered" evidence="1">
    <location>
        <begin position="38"/>
        <end position="57"/>
    </location>
</feature>
<dbReference type="GeneID" id="36566015"/>
<evidence type="ECO:0000313" key="4">
    <source>
        <dbReference type="Proteomes" id="UP000241107"/>
    </source>
</evidence>
<keyword evidence="2" id="KW-0472">Membrane</keyword>
<evidence type="ECO:0000256" key="1">
    <source>
        <dbReference type="SAM" id="MobiDB-lite"/>
    </source>
</evidence>
<dbReference type="AlphaFoldDB" id="A0A2P7YRV8"/>
<feature type="transmembrane region" description="Helical" evidence="2">
    <location>
        <begin position="6"/>
        <end position="28"/>
    </location>
</feature>
<keyword evidence="2" id="KW-1133">Transmembrane helix</keyword>
<protein>
    <recommendedName>
        <fullName evidence="5">Transmembrane protein</fullName>
    </recommendedName>
</protein>
<keyword evidence="4" id="KW-1185">Reference proteome</keyword>
<reference evidence="3 4" key="1">
    <citation type="submission" date="2018-03" db="EMBL/GenBank/DDBJ databases">
        <title>Candida pseudohaemulonii genome assembly and annotation.</title>
        <authorList>
            <person name="Munoz J.F."/>
            <person name="Gade L.G."/>
            <person name="Chow N.A."/>
            <person name="Litvintseva A.P."/>
            <person name="Loparev V.N."/>
            <person name="Cuomo C.A."/>
        </authorList>
    </citation>
    <scope>NUCLEOTIDE SEQUENCE [LARGE SCALE GENOMIC DNA]</scope>
    <source>
        <strain evidence="3 4">B12108</strain>
    </source>
</reference>
<evidence type="ECO:0008006" key="5">
    <source>
        <dbReference type="Google" id="ProtNLM"/>
    </source>
</evidence>
<keyword evidence="2" id="KW-0812">Transmembrane</keyword>
<dbReference type="EMBL" id="PYFQ01000005">
    <property type="protein sequence ID" value="PSK38688.1"/>
    <property type="molecule type" value="Genomic_DNA"/>
</dbReference>
<gene>
    <name evidence="3" type="ORF">C7M61_002626</name>
</gene>
<evidence type="ECO:0000313" key="3">
    <source>
        <dbReference type="EMBL" id="PSK38688.1"/>
    </source>
</evidence>
<dbReference type="Proteomes" id="UP000241107">
    <property type="component" value="Unassembled WGS sequence"/>
</dbReference>
<accession>A0A2P7YRV8</accession>
<evidence type="ECO:0000256" key="2">
    <source>
        <dbReference type="SAM" id="Phobius"/>
    </source>
</evidence>
<sequence>MDGNIIFVVCFGGVVLAISLVSMCWEFVVKPARIRKKRNPDNPQAVHENTAPQDAATSVHESIALEDLSTTSTGDLTNASIVTPLPLYQSDILPQYSEVGFDG</sequence>
<dbReference type="RefSeq" id="XP_024713920.1">
    <property type="nucleotide sequence ID" value="XM_024857994.1"/>
</dbReference>
<dbReference type="VEuPathDB" id="FungiDB:C7M61_002626"/>
<organism evidence="3 4">
    <name type="scientific">Candidozyma pseudohaemuli</name>
    <dbReference type="NCBI Taxonomy" id="418784"/>
    <lineage>
        <taxon>Eukaryota</taxon>
        <taxon>Fungi</taxon>
        <taxon>Dikarya</taxon>
        <taxon>Ascomycota</taxon>
        <taxon>Saccharomycotina</taxon>
        <taxon>Pichiomycetes</taxon>
        <taxon>Metschnikowiaceae</taxon>
        <taxon>Candidozyma</taxon>
    </lineage>
</organism>
<comment type="caution">
    <text evidence="3">The sequence shown here is derived from an EMBL/GenBank/DDBJ whole genome shotgun (WGS) entry which is preliminary data.</text>
</comment>
<name>A0A2P7YRV8_9ASCO</name>